<dbReference type="EMBL" id="LN649231">
    <property type="protein sequence ID" value="CEI70214.1"/>
    <property type="molecule type" value="Genomic_DNA"/>
</dbReference>
<dbReference type="AlphaFoldDB" id="A0A2L2TGW5"/>
<dbReference type="InterPro" id="IPR007201">
    <property type="entry name" value="Mei2-like_Rrm_C"/>
</dbReference>
<dbReference type="Proteomes" id="UP000245910">
    <property type="component" value="Chromosome III"/>
</dbReference>
<protein>
    <recommendedName>
        <fullName evidence="1">Mei2-like C-terminal RNA recognition motif domain-containing protein</fullName>
    </recommendedName>
</protein>
<proteinExistence type="predicted"/>
<dbReference type="STRING" id="56646.A0A2L2TGW5"/>
<sequence length="196" mass="22275">MDHWSFAFLVSGMLRNIPNKVDQPLLKRIVDSSFYGKYDFMYLRIDFANDYKGTFPTDWSSAILLLQRRRMTTSKGMAFFGARHVETDGSYVYVCFEDLRGITNFHDVFEQACTSGISRRLELCDTPTPDIEEVQAFTEDLQARGMIFGARHVETDGSHVYVCFEDLRGIINFHNAFEQACKVPSHAISGSVGGKV</sequence>
<reference evidence="3" key="1">
    <citation type="submission" date="2014-10" db="EMBL/GenBank/DDBJ databases">
        <authorList>
            <person name="King R."/>
        </authorList>
    </citation>
    <scope>NUCLEOTIDE SEQUENCE [LARGE SCALE GENOMIC DNA]</scope>
    <source>
        <strain evidence="3">A3/5</strain>
    </source>
</reference>
<evidence type="ECO:0000313" key="2">
    <source>
        <dbReference type="EMBL" id="CEI70214.1"/>
    </source>
</evidence>
<name>A0A2L2TGW5_9HYPO</name>
<evidence type="ECO:0000313" key="3">
    <source>
        <dbReference type="Proteomes" id="UP000245910"/>
    </source>
</evidence>
<feature type="domain" description="Mei2-like C-terminal RNA recognition motif" evidence="1">
    <location>
        <begin position="13"/>
        <end position="50"/>
    </location>
</feature>
<organism evidence="2 3">
    <name type="scientific">Fusarium venenatum</name>
    <dbReference type="NCBI Taxonomy" id="56646"/>
    <lineage>
        <taxon>Eukaryota</taxon>
        <taxon>Fungi</taxon>
        <taxon>Dikarya</taxon>
        <taxon>Ascomycota</taxon>
        <taxon>Pezizomycotina</taxon>
        <taxon>Sordariomycetes</taxon>
        <taxon>Hypocreomycetidae</taxon>
        <taxon>Hypocreales</taxon>
        <taxon>Nectriaceae</taxon>
        <taxon>Fusarium</taxon>
    </lineage>
</organism>
<keyword evidence="3" id="KW-1185">Reference proteome</keyword>
<dbReference type="Pfam" id="PF04059">
    <property type="entry name" value="RRM_2"/>
    <property type="match status" value="1"/>
</dbReference>
<accession>A0A2L2TGW5</accession>
<evidence type="ECO:0000259" key="1">
    <source>
        <dbReference type="Pfam" id="PF04059"/>
    </source>
</evidence>